<organism evidence="3 4">
    <name type="scientific">Actinomycetospora lemnae</name>
    <dbReference type="NCBI Taxonomy" id="3019891"/>
    <lineage>
        <taxon>Bacteria</taxon>
        <taxon>Bacillati</taxon>
        <taxon>Actinomycetota</taxon>
        <taxon>Actinomycetes</taxon>
        <taxon>Pseudonocardiales</taxon>
        <taxon>Pseudonocardiaceae</taxon>
        <taxon>Actinomycetospora</taxon>
    </lineage>
</organism>
<comment type="caution">
    <text evidence="3">The sequence shown here is derived from an EMBL/GenBank/DDBJ whole genome shotgun (WGS) entry which is preliminary data.</text>
</comment>
<proteinExistence type="predicted"/>
<name>A0ABT5SYU6_9PSEU</name>
<feature type="compositionally biased region" description="Basic and acidic residues" evidence="1">
    <location>
        <begin position="194"/>
        <end position="205"/>
    </location>
</feature>
<keyword evidence="4" id="KW-1185">Reference proteome</keyword>
<feature type="transmembrane region" description="Helical" evidence="2">
    <location>
        <begin position="21"/>
        <end position="42"/>
    </location>
</feature>
<keyword evidence="2" id="KW-0812">Transmembrane</keyword>
<keyword evidence="2" id="KW-1133">Transmembrane helix</keyword>
<feature type="transmembrane region" description="Helical" evidence="2">
    <location>
        <begin position="89"/>
        <end position="112"/>
    </location>
</feature>
<dbReference type="EMBL" id="JAQZAO010000010">
    <property type="protein sequence ID" value="MDD7968033.1"/>
    <property type="molecule type" value="Genomic_DNA"/>
</dbReference>
<keyword evidence="2" id="KW-0472">Membrane</keyword>
<dbReference type="Proteomes" id="UP001300763">
    <property type="component" value="Unassembled WGS sequence"/>
</dbReference>
<accession>A0ABT5SYU6</accession>
<reference evidence="3 4" key="1">
    <citation type="submission" date="2023-02" db="EMBL/GenBank/DDBJ databases">
        <title>Genome sequencing required for Actinomycetospora new species description.</title>
        <authorList>
            <person name="Saimee Y."/>
            <person name="Duangmal K."/>
        </authorList>
    </citation>
    <scope>NUCLEOTIDE SEQUENCE [LARGE SCALE GENOMIC DNA]</scope>
    <source>
        <strain evidence="3 4">DW7H6</strain>
    </source>
</reference>
<gene>
    <name evidence="3" type="ORF">PGB27_22035</name>
</gene>
<evidence type="ECO:0000256" key="2">
    <source>
        <dbReference type="SAM" id="Phobius"/>
    </source>
</evidence>
<sequence>MGTSADTSSGRGMLRTAGSRGVVTGVVLVALGLWSVLVPLVGPYFGYALSVAGPWTRPWAALWLQIVPGMVILLCGLVLTLTQRRLAGLVSGVLAAVAGTWLAVGSAVWSWAPDGARADGVGAGGVSTAEQIGMASGLGAVVTLVAGLAVGRFSVRGTRDVTAAQRQESGWRRSASEPDPGPHTGSAVPTPRQSQDHRARKPTDA</sequence>
<evidence type="ECO:0000313" key="4">
    <source>
        <dbReference type="Proteomes" id="UP001300763"/>
    </source>
</evidence>
<protein>
    <recommendedName>
        <fullName evidence="5">Tryptophan-associated transmembrane protein</fullName>
    </recommendedName>
</protein>
<evidence type="ECO:0008006" key="5">
    <source>
        <dbReference type="Google" id="ProtNLM"/>
    </source>
</evidence>
<evidence type="ECO:0000256" key="1">
    <source>
        <dbReference type="SAM" id="MobiDB-lite"/>
    </source>
</evidence>
<feature type="region of interest" description="Disordered" evidence="1">
    <location>
        <begin position="161"/>
        <end position="205"/>
    </location>
</feature>
<dbReference type="RefSeq" id="WP_274202563.1">
    <property type="nucleotide sequence ID" value="NZ_JAQZAO010000010.1"/>
</dbReference>
<feature type="transmembrane region" description="Helical" evidence="2">
    <location>
        <begin position="62"/>
        <end position="82"/>
    </location>
</feature>
<evidence type="ECO:0000313" key="3">
    <source>
        <dbReference type="EMBL" id="MDD7968033.1"/>
    </source>
</evidence>
<feature type="transmembrane region" description="Helical" evidence="2">
    <location>
        <begin position="132"/>
        <end position="150"/>
    </location>
</feature>